<comment type="function">
    <text evidence="1 5">Metallothioneins have a high content of cysteine residues that bind various heavy metals.</text>
</comment>
<organism evidence="6 7">
    <name type="scientific">Psophocarpus tetragonolobus</name>
    <name type="common">Winged bean</name>
    <name type="synonym">Dolichos tetragonolobus</name>
    <dbReference type="NCBI Taxonomy" id="3891"/>
    <lineage>
        <taxon>Eukaryota</taxon>
        <taxon>Viridiplantae</taxon>
        <taxon>Streptophyta</taxon>
        <taxon>Embryophyta</taxon>
        <taxon>Tracheophyta</taxon>
        <taxon>Spermatophyta</taxon>
        <taxon>Magnoliopsida</taxon>
        <taxon>eudicotyledons</taxon>
        <taxon>Gunneridae</taxon>
        <taxon>Pentapetalae</taxon>
        <taxon>rosids</taxon>
        <taxon>fabids</taxon>
        <taxon>Fabales</taxon>
        <taxon>Fabaceae</taxon>
        <taxon>Papilionoideae</taxon>
        <taxon>50 kb inversion clade</taxon>
        <taxon>NPAAA clade</taxon>
        <taxon>indigoferoid/millettioid clade</taxon>
        <taxon>Phaseoleae</taxon>
        <taxon>Psophocarpus</taxon>
    </lineage>
</organism>
<name>A0AAN9S767_PSOTE</name>
<gene>
    <name evidence="6" type="ORF">VNO78_25856</name>
</gene>
<accession>A0AAN9S767</accession>
<evidence type="ECO:0000256" key="5">
    <source>
        <dbReference type="RuleBase" id="RU369052"/>
    </source>
</evidence>
<reference evidence="6 7" key="1">
    <citation type="submission" date="2024-01" db="EMBL/GenBank/DDBJ databases">
        <title>The genomes of 5 underutilized Papilionoideae crops provide insights into root nodulation and disease resistanc.</title>
        <authorList>
            <person name="Jiang F."/>
        </authorList>
    </citation>
    <scope>NUCLEOTIDE SEQUENCE [LARGE SCALE GENOMIC DNA]</scope>
    <source>
        <strain evidence="6">DUOXIRENSHENG_FW03</strain>
        <tissue evidence="6">Leaves</tissue>
    </source>
</reference>
<dbReference type="PANTHER" id="PTHR33543">
    <property type="entry name" value="METALLOTHIONEIN-LIKE PROTEIN 2A"/>
    <property type="match status" value="1"/>
</dbReference>
<dbReference type="PANTHER" id="PTHR33543:SF33">
    <property type="entry name" value="METALLOTHIONEIN-LIKE PROTEIN 2B"/>
    <property type="match status" value="1"/>
</dbReference>
<dbReference type="AlphaFoldDB" id="A0AAN9S767"/>
<dbReference type="Pfam" id="PF01439">
    <property type="entry name" value="Metallothio_2"/>
    <property type="match status" value="1"/>
</dbReference>
<dbReference type="EMBL" id="JAYMYS010000006">
    <property type="protein sequence ID" value="KAK7390548.1"/>
    <property type="molecule type" value="Genomic_DNA"/>
</dbReference>
<proteinExistence type="inferred from homology"/>
<keyword evidence="7" id="KW-1185">Reference proteome</keyword>
<comment type="caution">
    <text evidence="6">The sequence shown here is derived from an EMBL/GenBank/DDBJ whole genome shotgun (WGS) entry which is preliminary data.</text>
</comment>
<evidence type="ECO:0000313" key="6">
    <source>
        <dbReference type="EMBL" id="KAK7390548.1"/>
    </source>
</evidence>
<evidence type="ECO:0000256" key="2">
    <source>
        <dbReference type="ARBA" id="ARBA00005802"/>
    </source>
</evidence>
<comment type="similarity">
    <text evidence="2 5">Belongs to the metallothionein superfamily. Type 15 family.</text>
</comment>
<protein>
    <recommendedName>
        <fullName evidence="5">Metallothionein-like protein</fullName>
    </recommendedName>
</protein>
<dbReference type="GO" id="GO:0046872">
    <property type="term" value="F:metal ion binding"/>
    <property type="evidence" value="ECO:0007669"/>
    <property type="project" value="UniProtKB-UniRule"/>
</dbReference>
<evidence type="ECO:0000256" key="4">
    <source>
        <dbReference type="ARBA" id="ARBA00022851"/>
    </source>
</evidence>
<keyword evidence="4 5" id="KW-0480">Metal-thiolate cluster</keyword>
<dbReference type="InterPro" id="IPR000347">
    <property type="entry name" value="Metalthion_15p"/>
</dbReference>
<dbReference type="Proteomes" id="UP001386955">
    <property type="component" value="Unassembled WGS sequence"/>
</dbReference>
<evidence type="ECO:0000256" key="1">
    <source>
        <dbReference type="ARBA" id="ARBA00002568"/>
    </source>
</evidence>
<evidence type="ECO:0000313" key="7">
    <source>
        <dbReference type="Proteomes" id="UP001386955"/>
    </source>
</evidence>
<sequence length="77" mass="7917">MSCCGGNCGCGSSCSCGSRCGGCKMYPDLSYAEKTTTETLVFRVASSHIEGAEAGVEAENGDCKRAPNCTCDPCNCK</sequence>
<evidence type="ECO:0000256" key="3">
    <source>
        <dbReference type="ARBA" id="ARBA00022723"/>
    </source>
</evidence>
<keyword evidence="3 5" id="KW-0479">Metal-binding</keyword>